<reference evidence="7" key="1">
    <citation type="submission" date="2018-06" db="EMBL/GenBank/DDBJ databases">
        <title>Genome assembly of Danube salmon.</title>
        <authorList>
            <person name="Macqueen D.J."/>
            <person name="Gundappa M.K."/>
        </authorList>
    </citation>
    <scope>NUCLEOTIDE SEQUENCE [LARGE SCALE GENOMIC DNA]</scope>
</reference>
<dbReference type="GO" id="GO:0005634">
    <property type="term" value="C:nucleus"/>
    <property type="evidence" value="ECO:0007669"/>
    <property type="project" value="TreeGrafter"/>
</dbReference>
<feature type="domain" description="J" evidence="5">
    <location>
        <begin position="17"/>
        <end position="82"/>
    </location>
</feature>
<dbReference type="GO" id="GO:0005737">
    <property type="term" value="C:cytoplasm"/>
    <property type="evidence" value="ECO:0007669"/>
    <property type="project" value="TreeGrafter"/>
</dbReference>
<dbReference type="SMART" id="SM00271">
    <property type="entry name" value="DnaJ"/>
    <property type="match status" value="1"/>
</dbReference>
<dbReference type="AlphaFoldDB" id="A0A4W5PMX0"/>
<dbReference type="PROSITE" id="PS50076">
    <property type="entry name" value="DNAJ_2"/>
    <property type="match status" value="1"/>
</dbReference>
<dbReference type="Gene3D" id="1.10.287.110">
    <property type="entry name" value="DnaJ domain"/>
    <property type="match status" value="1"/>
</dbReference>
<accession>A0A4W5PMX0</accession>
<dbReference type="FunFam" id="1.10.287.110:FF:000035">
    <property type="entry name" value="DnaJ homolog subfamily C member 9"/>
    <property type="match status" value="1"/>
</dbReference>
<dbReference type="InterPro" id="IPR001623">
    <property type="entry name" value="DnaJ_domain"/>
</dbReference>
<evidence type="ECO:0000313" key="6">
    <source>
        <dbReference type="Ensembl" id="ENSHHUP00000062089.1"/>
    </source>
</evidence>
<feature type="compositionally biased region" description="Basic and acidic residues" evidence="4">
    <location>
        <begin position="191"/>
        <end position="205"/>
    </location>
</feature>
<name>A0A4W5PMX0_9TELE</name>
<evidence type="ECO:0000256" key="2">
    <source>
        <dbReference type="ARBA" id="ARBA00054761"/>
    </source>
</evidence>
<dbReference type="CDD" id="cd06257">
    <property type="entry name" value="DnaJ"/>
    <property type="match status" value="1"/>
</dbReference>
<dbReference type="GO" id="GO:0031072">
    <property type="term" value="F:heat shock protein binding"/>
    <property type="evidence" value="ECO:0007669"/>
    <property type="project" value="TreeGrafter"/>
</dbReference>
<dbReference type="Pfam" id="PF23302">
    <property type="entry name" value="HTH_DNAJC9"/>
    <property type="match status" value="1"/>
</dbReference>
<protein>
    <recommendedName>
        <fullName evidence="3">DnaJ homolog subfamily C member 9</fullName>
    </recommendedName>
</protein>
<evidence type="ECO:0000259" key="5">
    <source>
        <dbReference type="PROSITE" id="PS50076"/>
    </source>
</evidence>
<dbReference type="STRING" id="62062.ENSHHUP00000062089"/>
<feature type="compositionally biased region" description="Basic residues" evidence="4">
    <location>
        <begin position="244"/>
        <end position="258"/>
    </location>
</feature>
<dbReference type="InterPro" id="IPR018253">
    <property type="entry name" value="DnaJ_domain_CS"/>
</dbReference>
<dbReference type="PANTHER" id="PTHR44144:SF1">
    <property type="entry name" value="DNAJ HOMOLOG SUBFAMILY C MEMBER 9"/>
    <property type="match status" value="1"/>
</dbReference>
<dbReference type="SUPFAM" id="SSF46565">
    <property type="entry name" value="Chaperone J-domain"/>
    <property type="match status" value="1"/>
</dbReference>
<reference evidence="6" key="2">
    <citation type="submission" date="2025-08" db="UniProtKB">
        <authorList>
            <consortium name="Ensembl"/>
        </authorList>
    </citation>
    <scope>IDENTIFICATION</scope>
</reference>
<dbReference type="GeneTree" id="ENSGT00390000014549"/>
<evidence type="ECO:0000256" key="1">
    <source>
        <dbReference type="ARBA" id="ARBA00022553"/>
    </source>
</evidence>
<dbReference type="Pfam" id="PF00226">
    <property type="entry name" value="DnaJ"/>
    <property type="match status" value="1"/>
</dbReference>
<dbReference type="InterPro" id="IPR036869">
    <property type="entry name" value="J_dom_sf"/>
</dbReference>
<reference evidence="6" key="3">
    <citation type="submission" date="2025-09" db="UniProtKB">
        <authorList>
            <consortium name="Ensembl"/>
        </authorList>
    </citation>
    <scope>IDENTIFICATION</scope>
</reference>
<feature type="region of interest" description="Disordered" evidence="4">
    <location>
        <begin position="178"/>
        <end position="213"/>
    </location>
</feature>
<proteinExistence type="predicted"/>
<keyword evidence="1" id="KW-0597">Phosphoprotein</keyword>
<dbReference type="Proteomes" id="UP000314982">
    <property type="component" value="Unassembled WGS sequence"/>
</dbReference>
<evidence type="ECO:0000256" key="4">
    <source>
        <dbReference type="SAM" id="MobiDB-lite"/>
    </source>
</evidence>
<dbReference type="PROSITE" id="PS00636">
    <property type="entry name" value="DNAJ_1"/>
    <property type="match status" value="1"/>
</dbReference>
<dbReference type="InterPro" id="IPR052594">
    <property type="entry name" value="J_domain-containing_protein"/>
</dbReference>
<dbReference type="InterPro" id="IPR056453">
    <property type="entry name" value="HTH_DNAJC9"/>
</dbReference>
<dbReference type="Ensembl" id="ENSHHUT00000064188.1">
    <property type="protein sequence ID" value="ENSHHUP00000062089.1"/>
    <property type="gene ID" value="ENSHHUG00000036735.1"/>
</dbReference>
<organism evidence="6 7">
    <name type="scientific">Hucho hucho</name>
    <name type="common">huchen</name>
    <dbReference type="NCBI Taxonomy" id="62062"/>
    <lineage>
        <taxon>Eukaryota</taxon>
        <taxon>Metazoa</taxon>
        <taxon>Chordata</taxon>
        <taxon>Craniata</taxon>
        <taxon>Vertebrata</taxon>
        <taxon>Euteleostomi</taxon>
        <taxon>Actinopterygii</taxon>
        <taxon>Neopterygii</taxon>
        <taxon>Teleostei</taxon>
        <taxon>Protacanthopterygii</taxon>
        <taxon>Salmoniformes</taxon>
        <taxon>Salmonidae</taxon>
        <taxon>Salmoninae</taxon>
        <taxon>Hucho</taxon>
    </lineage>
</organism>
<comment type="function">
    <text evidence="2">Acts as a dual histone chaperone and heat shock co-chaperone. As a histone chaperone, forms a co-chaperone complex with MCM2 and histone H3-H4 heterodimers; and may thereby assist MCM2 in histone H3-H4 heterodimer recognition and facilitate the assembly of histones into nucleosomes. May also act as a histone co-chaperone together with TONSL. May recruit histone chaperones ASF1A, NASP and SPT2 to histone H3-H4 heterodimers. Also plays a role as co-chaperone of the HSP70 family of molecular chaperone proteins, such as HSPA1A, HSPA1B and HSPA8. As a co-chaperone, may play a role in the recruitment of HSP70-type molecular chaperone machinery to histone H3-H4 substrates, thereby maintaining the histone structural integrity. Exhibits activity to assemble histones onto DNA in vitro.</text>
</comment>
<keyword evidence="7" id="KW-1185">Reference proteome</keyword>
<feature type="region of interest" description="Disordered" evidence="4">
    <location>
        <begin position="243"/>
        <end position="264"/>
    </location>
</feature>
<evidence type="ECO:0000256" key="3">
    <source>
        <dbReference type="ARBA" id="ARBA00071610"/>
    </source>
</evidence>
<dbReference type="PANTHER" id="PTHR44144">
    <property type="entry name" value="DNAJ HOMOLOG SUBFAMILY C MEMBER 9"/>
    <property type="match status" value="1"/>
</dbReference>
<evidence type="ECO:0000313" key="7">
    <source>
        <dbReference type="Proteomes" id="UP000314982"/>
    </source>
</evidence>
<sequence>MGMGLLDQCQALFDTSSLYGVLGVSKEATDAEIRHSYYKVSLRVHPDRAPEDLQATEKFQVLGKLYAVLSDKEQRAVYDEQGLVAEESDSLQQDQCWEEYWRLLFPKITLEDIQEFERKYKGTEEERQDVMQIYLQHQGDMDAIMASALCCSQEDEPRITALIQTAIQAGELTAYPAFTQDSTRKKKTRKQKADEERQEAEEMQREMGLNDADDSLVMMLKQKQKSREQNFNSFLSDLESKYSKGGKAKVGGKGKKVKTSNSLV</sequence>
<dbReference type="PRINTS" id="PR00625">
    <property type="entry name" value="JDOMAIN"/>
</dbReference>